<evidence type="ECO:0000256" key="1">
    <source>
        <dbReference type="SAM" id="MobiDB-lite"/>
    </source>
</evidence>
<feature type="compositionally biased region" description="Basic and acidic residues" evidence="1">
    <location>
        <begin position="312"/>
        <end position="324"/>
    </location>
</feature>
<accession>A0A212L033</accession>
<proteinExistence type="predicted"/>
<dbReference type="AlphaFoldDB" id="A0A212L033"/>
<dbReference type="EMBL" id="FMJD01000001">
    <property type="protein sequence ID" value="SCM70847.1"/>
    <property type="molecule type" value="Genomic_DNA"/>
</dbReference>
<gene>
    <name evidence="2" type="ORF">KL86PLE_10299</name>
</gene>
<name>A0A212L033_9HYPH</name>
<reference evidence="2" key="1">
    <citation type="submission" date="2016-08" db="EMBL/GenBank/DDBJ databases">
        <authorList>
            <person name="Seilhamer J.J."/>
        </authorList>
    </citation>
    <scope>NUCLEOTIDE SEQUENCE</scope>
    <source>
        <strain evidence="2">86</strain>
    </source>
</reference>
<evidence type="ECO:0000313" key="2">
    <source>
        <dbReference type="EMBL" id="SCM70847.1"/>
    </source>
</evidence>
<feature type="region of interest" description="Disordered" evidence="1">
    <location>
        <begin position="292"/>
        <end position="324"/>
    </location>
</feature>
<sequence>MCPAWSAVDDVGFLPQFLGELLRGLLAALVERLGVEAGGDGRLAGHLDLAAHRIHLEAELGALRRREMALDRLLQFVLQAGRHFARQLAADVDDRHFPQSLGQRQPFAAVAELAAQRFGLGLAAVDVGRRGAPLDREHHALEHVVTRRHGIGVLFAIAHLLDEIGRFRLEVLLDLGADDAAPDHLGADAILEGLDRHAALAERPLELRQRHLGAGGDAGEGGDHRILADDDAAPCPFLKPDLLVDQFVLRRLGGCAGRKMHGKLQQAGARLHVERGDRLVVDHYLDVAGRLGGGDEGGAGRRQRGHRGNGRSQERAPHVSRDRHDMMHLHLLRPFLSEPEHLPMEFVKSMVCDIGGT</sequence>
<organism evidence="2">
    <name type="scientific">uncultured Pleomorphomonas sp</name>
    <dbReference type="NCBI Taxonomy" id="442121"/>
    <lineage>
        <taxon>Bacteria</taxon>
        <taxon>Pseudomonadati</taxon>
        <taxon>Pseudomonadota</taxon>
        <taxon>Alphaproteobacteria</taxon>
        <taxon>Hyphomicrobiales</taxon>
        <taxon>Pleomorphomonadaceae</taxon>
        <taxon>Pleomorphomonas</taxon>
        <taxon>environmental samples</taxon>
    </lineage>
</organism>
<protein>
    <submittedName>
        <fullName evidence="2">Uncharacterized protein</fullName>
    </submittedName>
</protein>